<name>A0ABV8ZFY3_9FLAO</name>
<evidence type="ECO:0000313" key="3">
    <source>
        <dbReference type="Proteomes" id="UP001596003"/>
    </source>
</evidence>
<dbReference type="EMBL" id="JBHSFY010000012">
    <property type="protein sequence ID" value="MFC4478967.1"/>
    <property type="molecule type" value="Genomic_DNA"/>
</dbReference>
<reference evidence="3" key="1">
    <citation type="journal article" date="2019" name="Int. J. Syst. Evol. Microbiol.">
        <title>The Global Catalogue of Microorganisms (GCM) 10K type strain sequencing project: providing services to taxonomists for standard genome sequencing and annotation.</title>
        <authorList>
            <consortium name="The Broad Institute Genomics Platform"/>
            <consortium name="The Broad Institute Genome Sequencing Center for Infectious Disease"/>
            <person name="Wu L."/>
            <person name="Ma J."/>
        </authorList>
    </citation>
    <scope>NUCLEOTIDE SEQUENCE [LARGE SCALE GENOMIC DNA]</scope>
    <source>
        <strain evidence="3">NBRC 103627</strain>
    </source>
</reference>
<accession>A0ABV8ZFY3</accession>
<evidence type="ECO:0000313" key="2">
    <source>
        <dbReference type="EMBL" id="MFC4478967.1"/>
    </source>
</evidence>
<sequence length="93" mass="10084">MFNLICIFMKTNFFKSTLPFAAVAVLGISGAFFTTSMQTAKEVIPISGYISVAAPCDTYVKECSDGPTPLCTANGQQLYDQFTCSQALHEPEN</sequence>
<dbReference type="Proteomes" id="UP001596003">
    <property type="component" value="Unassembled WGS sequence"/>
</dbReference>
<organism evidence="2 3">
    <name type="scientific">Flavobacterium chungangensis</name>
    <dbReference type="NCBI Taxonomy" id="2708132"/>
    <lineage>
        <taxon>Bacteria</taxon>
        <taxon>Pseudomonadati</taxon>
        <taxon>Bacteroidota</taxon>
        <taxon>Flavobacteriia</taxon>
        <taxon>Flavobacteriales</taxon>
        <taxon>Flavobacteriaceae</taxon>
        <taxon>Flavobacterium</taxon>
    </lineage>
</organism>
<dbReference type="RefSeq" id="WP_379800023.1">
    <property type="nucleotide sequence ID" value="NZ_JBHSFY010000012.1"/>
</dbReference>
<comment type="caution">
    <text evidence="2">The sequence shown here is derived from an EMBL/GenBank/DDBJ whole genome shotgun (WGS) entry which is preliminary data.</text>
</comment>
<feature type="signal peptide" evidence="1">
    <location>
        <begin position="1"/>
        <end position="21"/>
    </location>
</feature>
<keyword evidence="3" id="KW-1185">Reference proteome</keyword>
<gene>
    <name evidence="2" type="ORF">ACFO3N_17965</name>
</gene>
<evidence type="ECO:0008006" key="4">
    <source>
        <dbReference type="Google" id="ProtNLM"/>
    </source>
</evidence>
<protein>
    <recommendedName>
        <fullName evidence="4">Kazal-like domain-containing protein</fullName>
    </recommendedName>
</protein>
<evidence type="ECO:0000256" key="1">
    <source>
        <dbReference type="SAM" id="SignalP"/>
    </source>
</evidence>
<feature type="chain" id="PRO_5047146092" description="Kazal-like domain-containing protein" evidence="1">
    <location>
        <begin position="22"/>
        <end position="93"/>
    </location>
</feature>
<proteinExistence type="predicted"/>
<keyword evidence="1" id="KW-0732">Signal</keyword>